<protein>
    <submittedName>
        <fullName evidence="2">T9SS type A sorting domain-containing protein</fullName>
    </submittedName>
</protein>
<name>A0ABY7LZC7_9BACT</name>
<accession>A0ABY7LZC7</accession>
<geneLocation type="plasmid" evidence="2 3">
    <name>unnamed1</name>
</geneLocation>
<evidence type="ECO:0000259" key="1">
    <source>
        <dbReference type="Pfam" id="PF18962"/>
    </source>
</evidence>
<gene>
    <name evidence="2" type="ORF">O3303_19695</name>
</gene>
<organism evidence="2 3">
    <name type="scientific">Hymenobacter canadensis</name>
    <dbReference type="NCBI Taxonomy" id="2999067"/>
    <lineage>
        <taxon>Bacteria</taxon>
        <taxon>Pseudomonadati</taxon>
        <taxon>Bacteroidota</taxon>
        <taxon>Cytophagia</taxon>
        <taxon>Cytophagales</taxon>
        <taxon>Hymenobacteraceae</taxon>
        <taxon>Hymenobacter</taxon>
    </lineage>
</organism>
<keyword evidence="2" id="KW-0614">Plasmid</keyword>
<dbReference type="NCBIfam" id="TIGR04183">
    <property type="entry name" value="Por_Secre_tail"/>
    <property type="match status" value="1"/>
</dbReference>
<dbReference type="Gene3D" id="2.60.40.4070">
    <property type="match status" value="1"/>
</dbReference>
<dbReference type="InterPro" id="IPR026444">
    <property type="entry name" value="Secre_tail"/>
</dbReference>
<evidence type="ECO:0000313" key="2">
    <source>
        <dbReference type="EMBL" id="WBA44115.1"/>
    </source>
</evidence>
<keyword evidence="3" id="KW-1185">Reference proteome</keyword>
<dbReference type="EMBL" id="CP114768">
    <property type="protein sequence ID" value="WBA44115.1"/>
    <property type="molecule type" value="Genomic_DNA"/>
</dbReference>
<dbReference type="RefSeq" id="WP_269562147.1">
    <property type="nucleotide sequence ID" value="NZ_CP114768.1"/>
</dbReference>
<sequence>MKRIRIQPTIFALLLLLVATVAGMGRPTAAPFQGPGGPGRPEIKAYLKQNVLPVVRRQRQQLEPLLSAADQAQLAGYRTQLRAIRQQRQALQQSIGATAAPDSALPALTAVQRQQAQQLRTQARTILLSVAQLAQKYETAIAQQLVQLQPQKEQWASDIEAIVLKHATPEQQQQLSRFAGRRGHRGGAVNGLFRPVAFLLLAPSTPGTTGQLGKPTTLYPNPAGATAQLDYRVEKAGAVTINLLDSRGQLLRTLATEAQQAPGTHTKQVALGDLQAGTYYYQITTRAGTETKRFLKE</sequence>
<evidence type="ECO:0000313" key="3">
    <source>
        <dbReference type="Proteomes" id="UP001211005"/>
    </source>
</evidence>
<reference evidence="2 3" key="1">
    <citation type="submission" date="2022-12" db="EMBL/GenBank/DDBJ databases">
        <title>Hymenobacter canadensis sp. nov. isolated from lake water of the Cambridge Bay, Canada.</title>
        <authorList>
            <person name="Kim W.H."/>
            <person name="Lee Y.M."/>
        </authorList>
    </citation>
    <scope>NUCLEOTIDE SEQUENCE [LARGE SCALE GENOMIC DNA]</scope>
    <source>
        <strain evidence="2 3">PAMC 29467</strain>
        <plasmid evidence="2 3">unnamed1</plasmid>
    </source>
</reference>
<proteinExistence type="predicted"/>
<dbReference type="Pfam" id="PF18962">
    <property type="entry name" value="Por_Secre_tail"/>
    <property type="match status" value="1"/>
</dbReference>
<dbReference type="Proteomes" id="UP001211005">
    <property type="component" value="Plasmid unnamed1"/>
</dbReference>
<feature type="domain" description="Secretion system C-terminal sorting" evidence="1">
    <location>
        <begin position="218"/>
        <end position="294"/>
    </location>
</feature>